<evidence type="ECO:0000256" key="4">
    <source>
        <dbReference type="ARBA" id="ARBA00022679"/>
    </source>
</evidence>
<evidence type="ECO:0000256" key="6">
    <source>
        <dbReference type="ARBA" id="ARBA00022705"/>
    </source>
</evidence>
<dbReference type="PANTHER" id="PTHR36928:SF1">
    <property type="entry name" value="PHOSPHATASE YCDX-RELATED"/>
    <property type="match status" value="1"/>
</dbReference>
<evidence type="ECO:0000256" key="7">
    <source>
        <dbReference type="ARBA" id="ARBA00022932"/>
    </source>
</evidence>
<feature type="domain" description="Polymerase/histidinol phosphatase N-terminal" evidence="10">
    <location>
        <begin position="340"/>
        <end position="419"/>
    </location>
</feature>
<dbReference type="InterPro" id="IPR010996">
    <property type="entry name" value="HHH_MUS81"/>
</dbReference>
<feature type="domain" description="Helix-hairpin-helix DNA-binding motif class 1" evidence="9">
    <location>
        <begin position="92"/>
        <end position="111"/>
    </location>
</feature>
<keyword evidence="12" id="KW-0269">Exonuclease</keyword>
<dbReference type="Pfam" id="PF14520">
    <property type="entry name" value="HHH_5"/>
    <property type="match status" value="1"/>
</dbReference>
<feature type="domain" description="DNA-directed DNA polymerase X" evidence="11">
    <location>
        <begin position="4"/>
        <end position="318"/>
    </location>
</feature>
<evidence type="ECO:0000259" key="9">
    <source>
        <dbReference type="SMART" id="SM00278"/>
    </source>
</evidence>
<dbReference type="Gene3D" id="1.10.150.110">
    <property type="entry name" value="DNA polymerase beta, N-terminal domain-like"/>
    <property type="match status" value="1"/>
</dbReference>
<dbReference type="InterPro" id="IPR004013">
    <property type="entry name" value="PHP_dom"/>
</dbReference>
<feature type="domain" description="Helix-hairpin-helix DNA-binding motif class 1" evidence="9">
    <location>
        <begin position="52"/>
        <end position="71"/>
    </location>
</feature>
<dbReference type="SMART" id="SM00278">
    <property type="entry name" value="HhH1"/>
    <property type="match status" value="3"/>
</dbReference>
<dbReference type="InterPro" id="IPR029398">
    <property type="entry name" value="PolB_thumb"/>
</dbReference>
<dbReference type="EC" id="2.7.7.7" evidence="2"/>
<evidence type="ECO:0000256" key="3">
    <source>
        <dbReference type="ARBA" id="ARBA00022634"/>
    </source>
</evidence>
<dbReference type="EMBL" id="JAACYS010000013">
    <property type="protein sequence ID" value="NCU17038.1"/>
    <property type="molecule type" value="Genomic_DNA"/>
</dbReference>
<dbReference type="SMART" id="SM00481">
    <property type="entry name" value="POLIIIAc"/>
    <property type="match status" value="1"/>
</dbReference>
<dbReference type="Gene3D" id="3.20.20.140">
    <property type="entry name" value="Metal-dependent hydrolases"/>
    <property type="match status" value="1"/>
</dbReference>
<dbReference type="InterPro" id="IPR002054">
    <property type="entry name" value="DNA-dir_DNA_pol_X"/>
</dbReference>
<reference evidence="12 13" key="1">
    <citation type="submission" date="2020-01" db="EMBL/GenBank/DDBJ databases">
        <title>A novel Bacillus sp. from Pasinler.</title>
        <authorList>
            <person name="Adiguzel A."/>
            <person name="Ay H."/>
            <person name="Baltaci M.O."/>
        </authorList>
    </citation>
    <scope>NUCLEOTIDE SEQUENCE [LARGE SCALE GENOMIC DNA]</scope>
    <source>
        <strain evidence="12 13">P1</strain>
    </source>
</reference>
<evidence type="ECO:0000256" key="2">
    <source>
        <dbReference type="ARBA" id="ARBA00012417"/>
    </source>
</evidence>
<dbReference type="SUPFAM" id="SSF81301">
    <property type="entry name" value="Nucleotidyltransferase"/>
    <property type="match status" value="1"/>
</dbReference>
<dbReference type="Proteomes" id="UP000743899">
    <property type="component" value="Unassembled WGS sequence"/>
</dbReference>
<comment type="cofactor">
    <cofactor evidence="1">
        <name>Mg(2+)</name>
        <dbReference type="ChEBI" id="CHEBI:18420"/>
    </cofactor>
</comment>
<protein>
    <recommendedName>
        <fullName evidence="2">DNA-directed DNA polymerase</fullName>
        <ecNumber evidence="2">2.7.7.7</ecNumber>
    </recommendedName>
</protein>
<name>A0ABX0A0V8_9BACI</name>
<comment type="caution">
    <text evidence="12">The sequence shown here is derived from an EMBL/GenBank/DDBJ whole genome shotgun (WGS) entry which is preliminary data.</text>
</comment>
<dbReference type="RefSeq" id="WP_161919876.1">
    <property type="nucleotide sequence ID" value="NZ_JAACYS010000013.1"/>
</dbReference>
<dbReference type="InterPro" id="IPR022311">
    <property type="entry name" value="PolX-like"/>
</dbReference>
<dbReference type="InterPro" id="IPR043519">
    <property type="entry name" value="NT_sf"/>
</dbReference>
<dbReference type="InterPro" id="IPR037160">
    <property type="entry name" value="DNA_Pol_thumb_sf"/>
</dbReference>
<evidence type="ECO:0000259" key="11">
    <source>
        <dbReference type="SMART" id="SM00483"/>
    </source>
</evidence>
<keyword evidence="12" id="KW-0378">Hydrolase</keyword>
<dbReference type="CDD" id="cd07436">
    <property type="entry name" value="PHP_PolX"/>
    <property type="match status" value="1"/>
</dbReference>
<dbReference type="SUPFAM" id="SSF89550">
    <property type="entry name" value="PHP domain-like"/>
    <property type="match status" value="1"/>
</dbReference>
<keyword evidence="7" id="KW-0239">DNA-directed DNA polymerase</keyword>
<evidence type="ECO:0000313" key="13">
    <source>
        <dbReference type="Proteomes" id="UP000743899"/>
    </source>
</evidence>
<dbReference type="PIRSF" id="PIRSF005047">
    <property type="entry name" value="UCP005047_YshC"/>
    <property type="match status" value="1"/>
</dbReference>
<evidence type="ECO:0000259" key="10">
    <source>
        <dbReference type="SMART" id="SM00481"/>
    </source>
</evidence>
<dbReference type="SMART" id="SM00483">
    <property type="entry name" value="POLXc"/>
    <property type="match status" value="1"/>
</dbReference>
<dbReference type="PANTHER" id="PTHR36928">
    <property type="entry name" value="PHOSPHATASE YCDX-RELATED"/>
    <property type="match status" value="1"/>
</dbReference>
<dbReference type="InterPro" id="IPR050243">
    <property type="entry name" value="PHP_phosphatase"/>
</dbReference>
<accession>A0ABX0A0V8</accession>
<dbReference type="SUPFAM" id="SSF47802">
    <property type="entry name" value="DNA polymerase beta, N-terminal domain-like"/>
    <property type="match status" value="1"/>
</dbReference>
<comment type="catalytic activity">
    <reaction evidence="8">
        <text>DNA(n) + a 2'-deoxyribonucleoside 5'-triphosphate = DNA(n+1) + diphosphate</text>
        <dbReference type="Rhea" id="RHEA:22508"/>
        <dbReference type="Rhea" id="RHEA-COMP:17339"/>
        <dbReference type="Rhea" id="RHEA-COMP:17340"/>
        <dbReference type="ChEBI" id="CHEBI:33019"/>
        <dbReference type="ChEBI" id="CHEBI:61560"/>
        <dbReference type="ChEBI" id="CHEBI:173112"/>
        <dbReference type="EC" id="2.7.7.7"/>
    </reaction>
</comment>
<dbReference type="InterPro" id="IPR003583">
    <property type="entry name" value="Hlx-hairpin-Hlx_DNA-bd_motif"/>
</dbReference>
<dbReference type="GO" id="GO:0004527">
    <property type="term" value="F:exonuclease activity"/>
    <property type="evidence" value="ECO:0007669"/>
    <property type="project" value="UniProtKB-KW"/>
</dbReference>
<dbReference type="Gene3D" id="3.30.210.10">
    <property type="entry name" value="DNA polymerase, thumb domain"/>
    <property type="match status" value="1"/>
</dbReference>
<dbReference type="InterPro" id="IPR027421">
    <property type="entry name" value="DNA_pol_lamdba_lyase_dom_sf"/>
</dbReference>
<dbReference type="CDD" id="cd00141">
    <property type="entry name" value="NT_POLXc"/>
    <property type="match status" value="1"/>
</dbReference>
<organism evidence="12 13">
    <name type="scientific">Pallidibacillus pasinlerensis</name>
    <dbReference type="NCBI Taxonomy" id="2703818"/>
    <lineage>
        <taxon>Bacteria</taxon>
        <taxon>Bacillati</taxon>
        <taxon>Bacillota</taxon>
        <taxon>Bacilli</taxon>
        <taxon>Bacillales</taxon>
        <taxon>Bacillaceae</taxon>
        <taxon>Pallidibacillus</taxon>
    </lineage>
</organism>
<evidence type="ECO:0000256" key="1">
    <source>
        <dbReference type="ARBA" id="ARBA00001946"/>
    </source>
</evidence>
<keyword evidence="5" id="KW-0548">Nucleotidyltransferase</keyword>
<keyword evidence="3" id="KW-0237">DNA synthesis</keyword>
<dbReference type="Pfam" id="PF14716">
    <property type="entry name" value="HHH_8"/>
    <property type="match status" value="1"/>
</dbReference>
<dbReference type="InterPro" id="IPR016195">
    <property type="entry name" value="Pol/histidinol_Pase-like"/>
</dbReference>
<keyword evidence="6" id="KW-0235">DNA replication</keyword>
<gene>
    <name evidence="12" type="primary">polX</name>
    <name evidence="12" type="ORF">GW534_04525</name>
</gene>
<dbReference type="Gene3D" id="1.10.150.20">
    <property type="entry name" value="5' to 3' exonuclease, C-terminal subdomain"/>
    <property type="match status" value="1"/>
</dbReference>
<dbReference type="Pfam" id="PF02811">
    <property type="entry name" value="PHP"/>
    <property type="match status" value="1"/>
</dbReference>
<evidence type="ECO:0000256" key="8">
    <source>
        <dbReference type="ARBA" id="ARBA00049244"/>
    </source>
</evidence>
<evidence type="ECO:0000256" key="5">
    <source>
        <dbReference type="ARBA" id="ARBA00022695"/>
    </source>
</evidence>
<keyword evidence="12" id="KW-0540">Nuclease</keyword>
<dbReference type="InterPro" id="IPR047967">
    <property type="entry name" value="PolX_PHP"/>
</dbReference>
<keyword evidence="4" id="KW-0808">Transferase</keyword>
<dbReference type="InterPro" id="IPR003141">
    <property type="entry name" value="Pol/His_phosphatase_N"/>
</dbReference>
<keyword evidence="13" id="KW-1185">Reference proteome</keyword>
<dbReference type="Pfam" id="PF14791">
    <property type="entry name" value="DNA_pol_B_thumb"/>
    <property type="match status" value="1"/>
</dbReference>
<dbReference type="NCBIfam" id="NF006375">
    <property type="entry name" value="PRK08609.1"/>
    <property type="match status" value="1"/>
</dbReference>
<sequence length="577" mass="65649">MKNTIDKKDLIRHLETIAIYMELKGENPFKISAFRKAARTIELDERTIEEIEDFTKLPGIGKGTGAIIDEFLQTGNTEALKTLKEEVPKGLIPLLQIPGLGGKTIARLYQELRITNLEELKKACEEGKVSTLKGFGKKKEEKILAEIESFGSKPDRYPLADMLPIVSWVEMQLDQMEAIEKFSRAGSVRRVRETVKDLDFIIATNDVQKVKEQLAQLSNIKEITNDGDTKVSITFSFEVEVSADFRLVLPDQFATTLHHFTGSKDHNVRMRQIAKKRNEKISEYGVEQLETGEVLTFNTEEEFYKHFDLPWIAPELRIDGTEIDRINQLDELISLGDIRGDLHMHTTWSDGGNSIEEMIEACRKKGYEYMAITDHSQNLRVANGLTPDRLLKQIDIIRELNEKYDDITILAGSEMDILPDGSLDFSNEVLAELDFVIASIHTAFGQSEELIMKRLEAACRNPYVNIIAHPTGRKVGVRDGYNVNIEQLIQLAKETDTILELNANPRRFDLRTDFLAQAQEAGVKLMINTDSHQHPTLSYMELGVKYARKAWIRKDSVINALPKKQFLTLIKKKRTEA</sequence>
<feature type="domain" description="Helix-hairpin-helix DNA-binding motif class 1" evidence="9">
    <location>
        <begin position="127"/>
        <end position="146"/>
    </location>
</feature>
<proteinExistence type="predicted"/>
<evidence type="ECO:0000313" key="12">
    <source>
        <dbReference type="EMBL" id="NCU17038.1"/>
    </source>
</evidence>
<dbReference type="Gene3D" id="3.30.460.10">
    <property type="entry name" value="Beta Polymerase, domain 2"/>
    <property type="match status" value="1"/>
</dbReference>